<dbReference type="Gene3D" id="1.10.287.950">
    <property type="entry name" value="Methyl-accepting chemotaxis protein"/>
    <property type="match status" value="1"/>
</dbReference>
<reference evidence="8 9" key="1">
    <citation type="submission" date="2018-11" db="EMBL/GenBank/DDBJ databases">
        <title>Draft genome sequence of Cellulomonas takizawaensis strain TKZ-21.</title>
        <authorList>
            <person name="Yamamura H."/>
            <person name="Hayashi T."/>
            <person name="Hamada M."/>
            <person name="Serisawa Y."/>
            <person name="Matsuyama K."/>
            <person name="Nakagawa Y."/>
            <person name="Otoguro M."/>
            <person name="Yanagida F."/>
            <person name="Hayakawa M."/>
        </authorList>
    </citation>
    <scope>NUCLEOTIDE SEQUENCE [LARGE SCALE GENOMIC DNA]</scope>
    <source>
        <strain evidence="8 9">TKZ-21</strain>
    </source>
</reference>
<dbReference type="GO" id="GO:0016020">
    <property type="term" value="C:membrane"/>
    <property type="evidence" value="ECO:0007669"/>
    <property type="project" value="InterPro"/>
</dbReference>
<keyword evidence="3 5" id="KW-0807">Transducer</keyword>
<dbReference type="GO" id="GO:0007165">
    <property type="term" value="P:signal transduction"/>
    <property type="evidence" value="ECO:0007669"/>
    <property type="project" value="UniProtKB-KW"/>
</dbReference>
<evidence type="ECO:0000313" key="8">
    <source>
        <dbReference type="EMBL" id="GCD22115.1"/>
    </source>
</evidence>
<dbReference type="Pfam" id="PF00015">
    <property type="entry name" value="MCPsignal"/>
    <property type="match status" value="1"/>
</dbReference>
<keyword evidence="2" id="KW-1133">Transmembrane helix</keyword>
<dbReference type="PRINTS" id="PR00260">
    <property type="entry name" value="CHEMTRNSDUCR"/>
</dbReference>
<dbReference type="PROSITE" id="PS50111">
    <property type="entry name" value="CHEMOTAXIS_TRANSDUC_2"/>
    <property type="match status" value="1"/>
</dbReference>
<evidence type="ECO:0000256" key="3">
    <source>
        <dbReference type="ARBA" id="ARBA00023224"/>
    </source>
</evidence>
<dbReference type="PANTHER" id="PTHR32089:SF112">
    <property type="entry name" value="LYSOZYME-LIKE PROTEIN-RELATED"/>
    <property type="match status" value="1"/>
</dbReference>
<evidence type="ECO:0000313" key="9">
    <source>
        <dbReference type="Proteomes" id="UP000288246"/>
    </source>
</evidence>
<keyword evidence="1" id="KW-0812">Transmembrane</keyword>
<protein>
    <submittedName>
        <fullName evidence="8">Uncharacterized protein</fullName>
    </submittedName>
</protein>
<dbReference type="PANTHER" id="PTHR32089">
    <property type="entry name" value="METHYL-ACCEPTING CHEMOTAXIS PROTEIN MCPB"/>
    <property type="match status" value="1"/>
</dbReference>
<dbReference type="InterPro" id="IPR004090">
    <property type="entry name" value="Chemotax_Me-accpt_rcpt"/>
</dbReference>
<dbReference type="AlphaFoldDB" id="A0A401V5B9"/>
<dbReference type="InterPro" id="IPR004089">
    <property type="entry name" value="MCPsignal_dom"/>
</dbReference>
<feature type="domain" description="Methyl-accepting transducer" evidence="6">
    <location>
        <begin position="131"/>
        <end position="299"/>
    </location>
</feature>
<evidence type="ECO:0000256" key="2">
    <source>
        <dbReference type="ARBA" id="ARBA00022989"/>
    </source>
</evidence>
<comment type="similarity">
    <text evidence="4">Belongs to the methyl-accepting chemotaxis (MCP) protein family.</text>
</comment>
<proteinExistence type="inferred from homology"/>
<dbReference type="GO" id="GO:0006935">
    <property type="term" value="P:chemotaxis"/>
    <property type="evidence" value="ECO:0007669"/>
    <property type="project" value="InterPro"/>
</dbReference>
<accession>A0A401V5B9</accession>
<evidence type="ECO:0000256" key="5">
    <source>
        <dbReference type="PROSITE-ProRule" id="PRU00284"/>
    </source>
</evidence>
<organism evidence="8 9">
    <name type="scientific">Cellulomonas algicola</name>
    <dbReference type="NCBI Taxonomy" id="2071633"/>
    <lineage>
        <taxon>Bacteria</taxon>
        <taxon>Bacillati</taxon>
        <taxon>Actinomycetota</taxon>
        <taxon>Actinomycetes</taxon>
        <taxon>Micrococcales</taxon>
        <taxon>Cellulomonadaceae</taxon>
        <taxon>Cellulomonas</taxon>
    </lineage>
</organism>
<evidence type="ECO:0000259" key="7">
    <source>
        <dbReference type="PROSITE" id="PS50885"/>
    </source>
</evidence>
<name>A0A401V5B9_9CELL</name>
<comment type="caution">
    <text evidence="8">The sequence shown here is derived from an EMBL/GenBank/DDBJ whole genome shotgun (WGS) entry which is preliminary data.</text>
</comment>
<dbReference type="InterPro" id="IPR003660">
    <property type="entry name" value="HAMP_dom"/>
</dbReference>
<feature type="domain" description="HAMP" evidence="7">
    <location>
        <begin position="27"/>
        <end position="70"/>
    </location>
</feature>
<dbReference type="SUPFAM" id="SSF58104">
    <property type="entry name" value="Methyl-accepting chemotaxis protein (MCP) signaling domain"/>
    <property type="match status" value="1"/>
</dbReference>
<dbReference type="EMBL" id="BHYL01000463">
    <property type="protein sequence ID" value="GCD22115.1"/>
    <property type="molecule type" value="Genomic_DNA"/>
</dbReference>
<dbReference type="SMART" id="SM00283">
    <property type="entry name" value="MA"/>
    <property type="match status" value="1"/>
</dbReference>
<dbReference type="Proteomes" id="UP000288246">
    <property type="component" value="Unassembled WGS sequence"/>
</dbReference>
<sequence length="299" mass="31070">MRRPARASVAPPAPTAPAVDPAVLAPLVETLRRASSGDLEARVPEQTDPTLAELGDRLNGLLDVVDAFVRESGAALTASAEGRFHRTLIERGMPGAYRDGARRINSARDVMRDADEAAHREEEVRQDMGAQAVEVSQHVAAASTELGASAHALRHAVRQGVDELESTVALVARLREASSTIGAAVTLIQDVSAKTRLLALNATIEAARAGDRGRAFGVVADEVKSLSDRVAASSAEIAEQVEEAQQASRDVDASIGRVAGLIAEIDDAAAGVAEAAGHDAGGLARMAETLRADVGRFAG</sequence>
<gene>
    <name evidence="8" type="ORF">CTKZ_36770</name>
</gene>
<keyword evidence="9" id="KW-1185">Reference proteome</keyword>
<dbReference type="OrthoDB" id="5179380at2"/>
<evidence type="ECO:0000256" key="4">
    <source>
        <dbReference type="ARBA" id="ARBA00029447"/>
    </source>
</evidence>
<dbReference type="RefSeq" id="WP_124344682.1">
    <property type="nucleotide sequence ID" value="NZ_BHYL01000463.1"/>
</dbReference>
<evidence type="ECO:0000259" key="6">
    <source>
        <dbReference type="PROSITE" id="PS50111"/>
    </source>
</evidence>
<dbReference type="GO" id="GO:0004888">
    <property type="term" value="F:transmembrane signaling receptor activity"/>
    <property type="evidence" value="ECO:0007669"/>
    <property type="project" value="InterPro"/>
</dbReference>
<dbReference type="PROSITE" id="PS50885">
    <property type="entry name" value="HAMP"/>
    <property type="match status" value="1"/>
</dbReference>
<keyword evidence="2" id="KW-0472">Membrane</keyword>
<evidence type="ECO:0000256" key="1">
    <source>
        <dbReference type="ARBA" id="ARBA00022692"/>
    </source>
</evidence>